<sequence length="91" mass="9545">MATYQKFMGGFEVNRRMLSAGVVLTGIGALVGLAGTAIVGAALVSAGRGWVRHLETPPSELAHRTLHQARVASMAGLEAWRAEHPNAGSHN</sequence>
<proteinExistence type="predicted"/>
<name>A0AB33JXA9_9ACTN</name>
<accession>A0AB33JXA9</accession>
<dbReference type="AlphaFoldDB" id="A0AB33JXA9"/>
<gene>
    <name evidence="2" type="ORF">KCMC57_35900</name>
</gene>
<reference evidence="2" key="1">
    <citation type="submission" date="2024-07" db="EMBL/GenBank/DDBJ databases">
        <title>Complete genome sequences of cellulolytic bacteria, Kitasatospora sp. CMC57 and Streptomyces sp. CMC78, isolated from Japanese agricultural soil.</title>
        <authorList>
            <person name="Hashimoto T."/>
            <person name="Ito M."/>
            <person name="Iwamoto M."/>
            <person name="Fukahori D."/>
            <person name="Shoda T."/>
            <person name="Sakoda M."/>
            <person name="Morohoshi T."/>
            <person name="Mitsuboshi M."/>
            <person name="Nishizawa T."/>
        </authorList>
    </citation>
    <scope>NUCLEOTIDE SEQUENCE</scope>
    <source>
        <strain evidence="2">CMC57</strain>
    </source>
</reference>
<protein>
    <submittedName>
        <fullName evidence="2">Uncharacterized protein</fullName>
    </submittedName>
</protein>
<dbReference type="RefSeq" id="WP_407989598.1">
    <property type="nucleotide sequence ID" value="NZ_AP035881.2"/>
</dbReference>
<evidence type="ECO:0000256" key="1">
    <source>
        <dbReference type="SAM" id="Phobius"/>
    </source>
</evidence>
<keyword evidence="1" id="KW-1133">Transmembrane helix</keyword>
<keyword evidence="1" id="KW-0812">Transmembrane</keyword>
<feature type="transmembrane region" description="Helical" evidence="1">
    <location>
        <begin position="20"/>
        <end position="44"/>
    </location>
</feature>
<organism evidence="2">
    <name type="scientific">Kitasatospora sp. CMC57</name>
    <dbReference type="NCBI Taxonomy" id="3231513"/>
    <lineage>
        <taxon>Bacteria</taxon>
        <taxon>Bacillati</taxon>
        <taxon>Actinomycetota</taxon>
        <taxon>Actinomycetes</taxon>
        <taxon>Kitasatosporales</taxon>
        <taxon>Streptomycetaceae</taxon>
        <taxon>Kitasatospora</taxon>
    </lineage>
</organism>
<dbReference type="EMBL" id="AP035881">
    <property type="protein sequence ID" value="BFP47222.1"/>
    <property type="molecule type" value="Genomic_DNA"/>
</dbReference>
<evidence type="ECO:0000313" key="2">
    <source>
        <dbReference type="EMBL" id="BFP47222.1"/>
    </source>
</evidence>
<keyword evidence="1" id="KW-0472">Membrane</keyword>